<feature type="domain" description="ABC3 transporter permease C-terminal" evidence="7">
    <location>
        <begin position="724"/>
        <end position="845"/>
    </location>
</feature>
<feature type="transmembrane region" description="Helical" evidence="6">
    <location>
        <begin position="364"/>
        <end position="383"/>
    </location>
</feature>
<feature type="transmembrane region" description="Helical" evidence="6">
    <location>
        <begin position="437"/>
        <end position="457"/>
    </location>
</feature>
<dbReference type="GO" id="GO:0005886">
    <property type="term" value="C:plasma membrane"/>
    <property type="evidence" value="ECO:0007669"/>
    <property type="project" value="UniProtKB-SubCell"/>
</dbReference>
<evidence type="ECO:0000256" key="4">
    <source>
        <dbReference type="ARBA" id="ARBA00022989"/>
    </source>
</evidence>
<evidence type="ECO:0000256" key="6">
    <source>
        <dbReference type="SAM" id="Phobius"/>
    </source>
</evidence>
<evidence type="ECO:0000313" key="8">
    <source>
        <dbReference type="EMBL" id="GGJ94156.1"/>
    </source>
</evidence>
<keyword evidence="4 6" id="KW-1133">Transmembrane helix</keyword>
<accession>A0A8J3B530</accession>
<evidence type="ECO:0000313" key="9">
    <source>
        <dbReference type="Proteomes" id="UP000649739"/>
    </source>
</evidence>
<keyword evidence="9" id="KW-1185">Reference proteome</keyword>
<evidence type="ECO:0000256" key="5">
    <source>
        <dbReference type="ARBA" id="ARBA00023136"/>
    </source>
</evidence>
<protein>
    <recommendedName>
        <fullName evidence="7">ABC3 transporter permease C-terminal domain-containing protein</fullName>
    </recommendedName>
</protein>
<dbReference type="InterPro" id="IPR038766">
    <property type="entry name" value="Membrane_comp_ABC_pdt"/>
</dbReference>
<keyword evidence="5 6" id="KW-0472">Membrane</keyword>
<dbReference type="AlphaFoldDB" id="A0A8J3B530"/>
<dbReference type="Proteomes" id="UP000649739">
    <property type="component" value="Unassembled WGS sequence"/>
</dbReference>
<feature type="transmembrane region" description="Helical" evidence="6">
    <location>
        <begin position="775"/>
        <end position="800"/>
    </location>
</feature>
<name>A0A8J3B530_9ACTN</name>
<keyword evidence="3 6" id="KW-0812">Transmembrane</keyword>
<dbReference type="EMBL" id="BMQB01000005">
    <property type="protein sequence ID" value="GGJ94156.1"/>
    <property type="molecule type" value="Genomic_DNA"/>
</dbReference>
<feature type="transmembrane region" description="Helical" evidence="6">
    <location>
        <begin position="317"/>
        <end position="344"/>
    </location>
</feature>
<feature type="transmembrane region" description="Helical" evidence="6">
    <location>
        <begin position="492"/>
        <end position="512"/>
    </location>
</feature>
<evidence type="ECO:0000256" key="1">
    <source>
        <dbReference type="ARBA" id="ARBA00004651"/>
    </source>
</evidence>
<dbReference type="RefSeq" id="WP_189170301.1">
    <property type="nucleotide sequence ID" value="NZ_BMQB01000005.1"/>
</dbReference>
<feature type="transmembrane region" description="Helical" evidence="6">
    <location>
        <begin position="720"/>
        <end position="739"/>
    </location>
</feature>
<comment type="subcellular location">
    <subcellularLocation>
        <location evidence="1">Cell membrane</location>
        <topology evidence="1">Multi-pass membrane protein</topology>
    </subcellularLocation>
</comment>
<feature type="transmembrane region" description="Helical" evidence="6">
    <location>
        <begin position="404"/>
        <end position="425"/>
    </location>
</feature>
<feature type="transmembrane region" description="Helical" evidence="6">
    <location>
        <begin position="820"/>
        <end position="843"/>
    </location>
</feature>
<feature type="transmembrane region" description="Helical" evidence="6">
    <location>
        <begin position="274"/>
        <end position="296"/>
    </location>
</feature>
<gene>
    <name evidence="8" type="ORF">GCM10010123_25020</name>
</gene>
<reference evidence="8" key="2">
    <citation type="submission" date="2020-09" db="EMBL/GenBank/DDBJ databases">
        <authorList>
            <person name="Sun Q."/>
            <person name="Ohkuma M."/>
        </authorList>
    </citation>
    <scope>NUCLEOTIDE SEQUENCE</scope>
    <source>
        <strain evidence="8">JCM 3090</strain>
    </source>
</reference>
<organism evidence="8 9">
    <name type="scientific">Pilimelia anulata</name>
    <dbReference type="NCBI Taxonomy" id="53371"/>
    <lineage>
        <taxon>Bacteria</taxon>
        <taxon>Bacillati</taxon>
        <taxon>Actinomycetota</taxon>
        <taxon>Actinomycetes</taxon>
        <taxon>Micromonosporales</taxon>
        <taxon>Micromonosporaceae</taxon>
        <taxon>Pilimelia</taxon>
    </lineage>
</organism>
<reference evidence="8" key="1">
    <citation type="journal article" date="2014" name="Int. J. Syst. Evol. Microbiol.">
        <title>Complete genome sequence of Corynebacterium casei LMG S-19264T (=DSM 44701T), isolated from a smear-ripened cheese.</title>
        <authorList>
            <consortium name="US DOE Joint Genome Institute (JGI-PGF)"/>
            <person name="Walter F."/>
            <person name="Albersmeier A."/>
            <person name="Kalinowski J."/>
            <person name="Ruckert C."/>
        </authorList>
    </citation>
    <scope>NUCLEOTIDE SEQUENCE</scope>
    <source>
        <strain evidence="8">JCM 3090</strain>
    </source>
</reference>
<dbReference type="Pfam" id="PF02687">
    <property type="entry name" value="FtsX"/>
    <property type="match status" value="1"/>
</dbReference>
<proteinExistence type="predicted"/>
<evidence type="ECO:0000259" key="7">
    <source>
        <dbReference type="Pfam" id="PF02687"/>
    </source>
</evidence>
<keyword evidence="2" id="KW-1003">Cell membrane</keyword>
<dbReference type="InterPro" id="IPR003838">
    <property type="entry name" value="ABC3_permease_C"/>
</dbReference>
<comment type="caution">
    <text evidence="8">The sequence shown here is derived from an EMBL/GenBank/DDBJ whole genome shotgun (WGS) entry which is preliminary data.</text>
</comment>
<evidence type="ECO:0000256" key="2">
    <source>
        <dbReference type="ARBA" id="ARBA00022475"/>
    </source>
</evidence>
<dbReference type="PANTHER" id="PTHR30287">
    <property type="entry name" value="MEMBRANE COMPONENT OF PREDICTED ABC SUPERFAMILY METABOLITE UPTAKE TRANSPORTER"/>
    <property type="match status" value="1"/>
</dbReference>
<dbReference type="PANTHER" id="PTHR30287:SF1">
    <property type="entry name" value="INNER MEMBRANE PROTEIN"/>
    <property type="match status" value="1"/>
</dbReference>
<sequence>MLLRRAAGARGPLAAVALTVLLAAALCTAVLALHRDAGVRGARAAVAAAPPAARSVLVHRPGTAGDDAAVRAALAGVGPVAGARYGSGRALARAADGYAALLTADDLPAHATLAAGAWPDGTGAAPGVALPAAVAAGLRLRVGDRVPLTDRATGRASAVLVVGVWTPRDPADPYWRLLPAALDAAPGRTTSWPFPLAAADFDRLHPAGAGAGWVADARFPAGGDAAAAAAVAAGLPAAGGRAAAAAGSGARAETDGAALAARLAVVGTAGRAALLGPVALLVMLSGYTLLLLGALLHDARWRESALLRARGATRRQLAGWAVAEAAVFVVPVALLAPAATAAALRALDPAGGLWSAPPFGPASRLVGGGFAVLAVIALAVPALRVGDRYVNELAAHARPTRFGAAHRAGLDLALAAAAVLAWYALRDRPAPTGADLLLVAAPTLAVLAGAALALRLAPPLIGLAERFVDRRDWSAVLLGIRQVARRPHAGPLLLLAAGVAVSALTWSTVATWQRSLADRADAAVGADLRLTAVPGPAPAGRPAAIAALPGARAVLPVRRGSERIGAADGTSVLLALDARAAVGVVRGPGADLLPALAAARPAPGGPVPALATPALLRDLRIGVGQQAGVPLAGRTVPALITGTVEALPGAPGAARGLLLDAPALAGHLPGADAAPTEWWLAADGPAAAAAAADLPGLTVLDRRAVAAANAADPSWRAARAAYLVVGFGALLIALAGFTVDARAGSRRRLGGLAVLHALGARPRWLARAVVTEQTLLVGVGVAAGLAIGAVVATALAPLVILTPAAERPVPAPALVLPWPALAGTGAAVLLAAALLSAATAARARRDLPAAARRIGDGS</sequence>
<evidence type="ECO:0000256" key="3">
    <source>
        <dbReference type="ARBA" id="ARBA00022692"/>
    </source>
</evidence>